<reference evidence="1" key="1">
    <citation type="submission" date="2023-07" db="EMBL/GenBank/DDBJ databases">
        <authorList>
            <person name="Kim M.K."/>
        </authorList>
    </citation>
    <scope>NUCLEOTIDE SEQUENCE</scope>
    <source>
        <strain evidence="1">CA1-15</strain>
    </source>
</reference>
<dbReference type="InterPro" id="IPR053745">
    <property type="entry name" value="Viral_Tail_Comp_sf"/>
</dbReference>
<dbReference type="EMBL" id="JAUQSZ010000011">
    <property type="protein sequence ID" value="MDO7843745.1"/>
    <property type="molecule type" value="Genomic_DNA"/>
</dbReference>
<gene>
    <name evidence="1" type="ORF">Q5H94_15540</name>
</gene>
<keyword evidence="2" id="KW-1185">Reference proteome</keyword>
<evidence type="ECO:0000313" key="1">
    <source>
        <dbReference type="EMBL" id="MDO7843745.1"/>
    </source>
</evidence>
<evidence type="ECO:0000313" key="2">
    <source>
        <dbReference type="Proteomes" id="UP001176468"/>
    </source>
</evidence>
<dbReference type="InterPro" id="IPR021508">
    <property type="entry name" value="Gp17-like"/>
</dbReference>
<dbReference type="Gene3D" id="3.30.2000.30">
    <property type="match status" value="1"/>
</dbReference>
<dbReference type="Pfam" id="PF11367">
    <property type="entry name" value="Tail_completion_gp17"/>
    <property type="match status" value="1"/>
</dbReference>
<proteinExistence type="predicted"/>
<accession>A0ABT9A1R5</accession>
<dbReference type="Proteomes" id="UP001176468">
    <property type="component" value="Unassembled WGS sequence"/>
</dbReference>
<name>A0ABT9A1R5_9SPHN</name>
<dbReference type="RefSeq" id="WP_304562206.1">
    <property type="nucleotide sequence ID" value="NZ_JAUQSZ010000011.1"/>
</dbReference>
<protein>
    <submittedName>
        <fullName evidence="1">DUF3168 domain-containing protein</fullName>
    </submittedName>
</protein>
<organism evidence="1 2">
    <name type="scientific">Sphingomonas immobilis</name>
    <dbReference type="NCBI Taxonomy" id="3063997"/>
    <lineage>
        <taxon>Bacteria</taxon>
        <taxon>Pseudomonadati</taxon>
        <taxon>Pseudomonadota</taxon>
        <taxon>Alphaproteobacteria</taxon>
        <taxon>Sphingomonadales</taxon>
        <taxon>Sphingomonadaceae</taxon>
        <taxon>Sphingomonas</taxon>
    </lineage>
</organism>
<sequence length="128" mass="13339">MSAEAEVHAALLAAVRAVAGLNGVYEGPAVKASPPYAEIGELLSADWSVKDRAGRELRVAIMLRDAAEGPGRLHALAGAVGDAVEAMPRVLGGWQVASLAFVRTRVLRPGAGRWSAVVEYRVRVLAAG</sequence>
<comment type="caution">
    <text evidence="1">The sequence shown here is derived from an EMBL/GenBank/DDBJ whole genome shotgun (WGS) entry which is preliminary data.</text>
</comment>